<name>B4JGK9_DROGR</name>
<keyword evidence="3" id="KW-1185">Reference proteome</keyword>
<dbReference type="InParanoid" id="B4JGK9"/>
<evidence type="ECO:0000313" key="2">
    <source>
        <dbReference type="EMBL" id="EDV93706.1"/>
    </source>
</evidence>
<sequence>MFNLSRYMLGTSGAAVSLVAPVYNVEISWMAQHGVMISLCCGAPIYGIIFNKLMRESAIPGLNALAA</sequence>
<organism evidence="3">
    <name type="scientific">Drosophila grimshawi</name>
    <name type="common">Hawaiian fruit fly</name>
    <name type="synonym">Idiomyia grimshawi</name>
    <dbReference type="NCBI Taxonomy" id="7222"/>
    <lineage>
        <taxon>Eukaryota</taxon>
        <taxon>Metazoa</taxon>
        <taxon>Ecdysozoa</taxon>
        <taxon>Arthropoda</taxon>
        <taxon>Hexapoda</taxon>
        <taxon>Insecta</taxon>
        <taxon>Pterygota</taxon>
        <taxon>Neoptera</taxon>
        <taxon>Endopterygota</taxon>
        <taxon>Diptera</taxon>
        <taxon>Brachycera</taxon>
        <taxon>Muscomorpha</taxon>
        <taxon>Ephydroidea</taxon>
        <taxon>Drosophilidae</taxon>
        <taxon>Drosophila</taxon>
        <taxon>Hawaiian Drosophila</taxon>
    </lineage>
</organism>
<keyword evidence="1" id="KW-0812">Transmembrane</keyword>
<feature type="transmembrane region" description="Helical" evidence="1">
    <location>
        <begin position="34"/>
        <end position="53"/>
    </location>
</feature>
<keyword evidence="1" id="KW-0472">Membrane</keyword>
<reference evidence="2 3" key="1">
    <citation type="journal article" date="2007" name="Nature">
        <title>Evolution of genes and genomes on the Drosophila phylogeny.</title>
        <authorList>
            <consortium name="Drosophila 12 Genomes Consortium"/>
            <person name="Clark A.G."/>
            <person name="Eisen M.B."/>
            <person name="Smith D.R."/>
            <person name="Bergman C.M."/>
            <person name="Oliver B."/>
            <person name="Markow T.A."/>
            <person name="Kaufman T.C."/>
            <person name="Kellis M."/>
            <person name="Gelbart W."/>
            <person name="Iyer V.N."/>
            <person name="Pollard D.A."/>
            <person name="Sackton T.B."/>
            <person name="Larracuente A.M."/>
            <person name="Singh N.D."/>
            <person name="Abad J.P."/>
            <person name="Abt D.N."/>
            <person name="Adryan B."/>
            <person name="Aguade M."/>
            <person name="Akashi H."/>
            <person name="Anderson W.W."/>
            <person name="Aquadro C.F."/>
            <person name="Ardell D.H."/>
            <person name="Arguello R."/>
            <person name="Artieri C.G."/>
            <person name="Barbash D.A."/>
            <person name="Barker D."/>
            <person name="Barsanti P."/>
            <person name="Batterham P."/>
            <person name="Batzoglou S."/>
            <person name="Begun D."/>
            <person name="Bhutkar A."/>
            <person name="Blanco E."/>
            <person name="Bosak S.A."/>
            <person name="Bradley R.K."/>
            <person name="Brand A.D."/>
            <person name="Brent M.R."/>
            <person name="Brooks A.N."/>
            <person name="Brown R.H."/>
            <person name="Butlin R.K."/>
            <person name="Caggese C."/>
            <person name="Calvi B.R."/>
            <person name="Bernardo de Carvalho A."/>
            <person name="Caspi A."/>
            <person name="Castrezana S."/>
            <person name="Celniker S.E."/>
            <person name="Chang J.L."/>
            <person name="Chapple C."/>
            <person name="Chatterji S."/>
            <person name="Chinwalla A."/>
            <person name="Civetta A."/>
            <person name="Clifton S.W."/>
            <person name="Comeron J.M."/>
            <person name="Costello J.C."/>
            <person name="Coyne J.A."/>
            <person name="Daub J."/>
            <person name="David R.G."/>
            <person name="Delcher A.L."/>
            <person name="Delehaunty K."/>
            <person name="Do C.B."/>
            <person name="Ebling H."/>
            <person name="Edwards K."/>
            <person name="Eickbush T."/>
            <person name="Evans J.D."/>
            <person name="Filipski A."/>
            <person name="Findeiss S."/>
            <person name="Freyhult E."/>
            <person name="Fulton L."/>
            <person name="Fulton R."/>
            <person name="Garcia A.C."/>
            <person name="Gardiner A."/>
            <person name="Garfield D.A."/>
            <person name="Garvin B.E."/>
            <person name="Gibson G."/>
            <person name="Gilbert D."/>
            <person name="Gnerre S."/>
            <person name="Godfrey J."/>
            <person name="Good R."/>
            <person name="Gotea V."/>
            <person name="Gravely B."/>
            <person name="Greenberg A.J."/>
            <person name="Griffiths-Jones S."/>
            <person name="Gross S."/>
            <person name="Guigo R."/>
            <person name="Gustafson E.A."/>
            <person name="Haerty W."/>
            <person name="Hahn M.W."/>
            <person name="Halligan D.L."/>
            <person name="Halpern A.L."/>
            <person name="Halter G.M."/>
            <person name="Han M.V."/>
            <person name="Heger A."/>
            <person name="Hillier L."/>
            <person name="Hinrichs A.S."/>
            <person name="Holmes I."/>
            <person name="Hoskins R.A."/>
            <person name="Hubisz M.J."/>
            <person name="Hultmark D."/>
            <person name="Huntley M.A."/>
            <person name="Jaffe D.B."/>
            <person name="Jagadeeshan S."/>
            <person name="Jeck W.R."/>
            <person name="Johnson J."/>
            <person name="Jones C.D."/>
            <person name="Jordan W.C."/>
            <person name="Karpen G.H."/>
            <person name="Kataoka E."/>
            <person name="Keightley P.D."/>
            <person name="Kheradpour P."/>
            <person name="Kirkness E.F."/>
            <person name="Koerich L.B."/>
            <person name="Kristiansen K."/>
            <person name="Kudrna D."/>
            <person name="Kulathinal R.J."/>
            <person name="Kumar S."/>
            <person name="Kwok R."/>
            <person name="Lander E."/>
            <person name="Langley C.H."/>
            <person name="Lapoint R."/>
            <person name="Lazzaro B.P."/>
            <person name="Lee S.J."/>
            <person name="Levesque L."/>
            <person name="Li R."/>
            <person name="Lin C.F."/>
            <person name="Lin M.F."/>
            <person name="Lindblad-Toh K."/>
            <person name="Llopart A."/>
            <person name="Long M."/>
            <person name="Low L."/>
            <person name="Lozovsky E."/>
            <person name="Lu J."/>
            <person name="Luo M."/>
            <person name="Machado C.A."/>
            <person name="Makalowski W."/>
            <person name="Marzo M."/>
            <person name="Matsuda M."/>
            <person name="Matzkin L."/>
            <person name="McAllister B."/>
            <person name="McBride C.S."/>
            <person name="McKernan B."/>
            <person name="McKernan K."/>
            <person name="Mendez-Lago M."/>
            <person name="Minx P."/>
            <person name="Mollenhauer M.U."/>
            <person name="Montooth K."/>
            <person name="Mount S.M."/>
            <person name="Mu X."/>
            <person name="Myers E."/>
            <person name="Negre B."/>
            <person name="Newfeld S."/>
            <person name="Nielsen R."/>
            <person name="Noor M.A."/>
            <person name="O'Grady P."/>
            <person name="Pachter L."/>
            <person name="Papaceit M."/>
            <person name="Parisi M.J."/>
            <person name="Parisi M."/>
            <person name="Parts L."/>
            <person name="Pedersen J.S."/>
            <person name="Pesole G."/>
            <person name="Phillippy A.M."/>
            <person name="Ponting C.P."/>
            <person name="Pop M."/>
            <person name="Porcelli D."/>
            <person name="Powell J.R."/>
            <person name="Prohaska S."/>
            <person name="Pruitt K."/>
            <person name="Puig M."/>
            <person name="Quesneville H."/>
            <person name="Ram K.R."/>
            <person name="Rand D."/>
            <person name="Rasmussen M.D."/>
            <person name="Reed L.K."/>
            <person name="Reenan R."/>
            <person name="Reily A."/>
            <person name="Remington K.A."/>
            <person name="Rieger T.T."/>
            <person name="Ritchie M.G."/>
            <person name="Robin C."/>
            <person name="Rogers Y.H."/>
            <person name="Rohde C."/>
            <person name="Rozas J."/>
            <person name="Rubenfield M.J."/>
            <person name="Ruiz A."/>
            <person name="Russo S."/>
            <person name="Salzberg S.L."/>
            <person name="Sanchez-Gracia A."/>
            <person name="Saranga D.J."/>
            <person name="Sato H."/>
            <person name="Schaeffer S.W."/>
            <person name="Schatz M.C."/>
            <person name="Schlenke T."/>
            <person name="Schwartz R."/>
            <person name="Segarra C."/>
            <person name="Singh R.S."/>
            <person name="Sirot L."/>
            <person name="Sirota M."/>
            <person name="Sisneros N.B."/>
            <person name="Smith C.D."/>
            <person name="Smith T.F."/>
            <person name="Spieth J."/>
            <person name="Stage D.E."/>
            <person name="Stark A."/>
            <person name="Stephan W."/>
            <person name="Strausberg R.L."/>
            <person name="Strempel S."/>
            <person name="Sturgill D."/>
            <person name="Sutton G."/>
            <person name="Sutton G.G."/>
            <person name="Tao W."/>
            <person name="Teichmann S."/>
            <person name="Tobari Y.N."/>
            <person name="Tomimura Y."/>
            <person name="Tsolas J.M."/>
            <person name="Valente V.L."/>
            <person name="Venter E."/>
            <person name="Venter J.C."/>
            <person name="Vicario S."/>
            <person name="Vieira F.G."/>
            <person name="Vilella A.J."/>
            <person name="Villasante A."/>
            <person name="Walenz B."/>
            <person name="Wang J."/>
            <person name="Wasserman M."/>
            <person name="Watts T."/>
            <person name="Wilson D."/>
            <person name="Wilson R.K."/>
            <person name="Wing R.A."/>
            <person name="Wolfner M.F."/>
            <person name="Wong A."/>
            <person name="Wong G.K."/>
            <person name="Wu C.I."/>
            <person name="Wu G."/>
            <person name="Yamamoto D."/>
            <person name="Yang H.P."/>
            <person name="Yang S.P."/>
            <person name="Yorke J.A."/>
            <person name="Yoshida K."/>
            <person name="Zdobnov E."/>
            <person name="Zhang P."/>
            <person name="Zhang Y."/>
            <person name="Zimin A.V."/>
            <person name="Baldwin J."/>
            <person name="Abdouelleil A."/>
            <person name="Abdulkadir J."/>
            <person name="Abebe A."/>
            <person name="Abera B."/>
            <person name="Abreu J."/>
            <person name="Acer S.C."/>
            <person name="Aftuck L."/>
            <person name="Alexander A."/>
            <person name="An P."/>
            <person name="Anderson E."/>
            <person name="Anderson S."/>
            <person name="Arachi H."/>
            <person name="Azer M."/>
            <person name="Bachantsang P."/>
            <person name="Barry A."/>
            <person name="Bayul T."/>
            <person name="Berlin A."/>
            <person name="Bessette D."/>
            <person name="Bloom T."/>
            <person name="Blye J."/>
            <person name="Boguslavskiy L."/>
            <person name="Bonnet C."/>
            <person name="Boukhgalter B."/>
            <person name="Bourzgui I."/>
            <person name="Brown A."/>
            <person name="Cahill P."/>
            <person name="Channer S."/>
            <person name="Cheshatsang Y."/>
            <person name="Chuda L."/>
            <person name="Citroen M."/>
            <person name="Collymore A."/>
            <person name="Cooke P."/>
            <person name="Costello M."/>
            <person name="D'Aco K."/>
            <person name="Daza R."/>
            <person name="De Haan G."/>
            <person name="DeGray S."/>
            <person name="DeMaso C."/>
            <person name="Dhargay N."/>
            <person name="Dooley K."/>
            <person name="Dooley E."/>
            <person name="Doricent M."/>
            <person name="Dorje P."/>
            <person name="Dorjee K."/>
            <person name="Dupes A."/>
            <person name="Elong R."/>
            <person name="Falk J."/>
            <person name="Farina A."/>
            <person name="Faro S."/>
            <person name="Ferguson D."/>
            <person name="Fisher S."/>
            <person name="Foley C.D."/>
            <person name="Franke A."/>
            <person name="Friedrich D."/>
            <person name="Gadbois L."/>
            <person name="Gearin G."/>
            <person name="Gearin C.R."/>
            <person name="Giannoukos G."/>
            <person name="Goode T."/>
            <person name="Graham J."/>
            <person name="Grandbois E."/>
            <person name="Grewal S."/>
            <person name="Gyaltsen K."/>
            <person name="Hafez N."/>
            <person name="Hagos B."/>
            <person name="Hall J."/>
            <person name="Henson C."/>
            <person name="Hollinger A."/>
            <person name="Honan T."/>
            <person name="Huard M.D."/>
            <person name="Hughes L."/>
            <person name="Hurhula B."/>
            <person name="Husby M.E."/>
            <person name="Kamat A."/>
            <person name="Kanga B."/>
            <person name="Kashin S."/>
            <person name="Khazanovich D."/>
            <person name="Kisner P."/>
            <person name="Lance K."/>
            <person name="Lara M."/>
            <person name="Lee W."/>
            <person name="Lennon N."/>
            <person name="Letendre F."/>
            <person name="LeVine R."/>
            <person name="Lipovsky A."/>
            <person name="Liu X."/>
            <person name="Liu J."/>
            <person name="Liu S."/>
            <person name="Lokyitsang T."/>
            <person name="Lokyitsang Y."/>
            <person name="Lubonja R."/>
            <person name="Lui A."/>
            <person name="MacDonald P."/>
            <person name="Magnisalis V."/>
            <person name="Maru K."/>
            <person name="Matthews C."/>
            <person name="McCusker W."/>
            <person name="McDonough S."/>
            <person name="Mehta T."/>
            <person name="Meldrim J."/>
            <person name="Meneus L."/>
            <person name="Mihai O."/>
            <person name="Mihalev A."/>
            <person name="Mihova T."/>
            <person name="Mittelman R."/>
            <person name="Mlenga V."/>
            <person name="Montmayeur A."/>
            <person name="Mulrain L."/>
            <person name="Navidi A."/>
            <person name="Naylor J."/>
            <person name="Negash T."/>
            <person name="Nguyen T."/>
            <person name="Nguyen N."/>
            <person name="Nicol R."/>
            <person name="Norbu C."/>
            <person name="Norbu N."/>
            <person name="Novod N."/>
            <person name="O'Neill B."/>
            <person name="Osman S."/>
            <person name="Markiewicz E."/>
            <person name="Oyono O.L."/>
            <person name="Patti C."/>
            <person name="Phunkhang P."/>
            <person name="Pierre F."/>
            <person name="Priest M."/>
            <person name="Raghuraman S."/>
            <person name="Rege F."/>
            <person name="Reyes R."/>
            <person name="Rise C."/>
            <person name="Rogov P."/>
            <person name="Ross K."/>
            <person name="Ryan E."/>
            <person name="Settipalli S."/>
            <person name="Shea T."/>
            <person name="Sherpa N."/>
            <person name="Shi L."/>
            <person name="Shih D."/>
            <person name="Sparrow T."/>
            <person name="Spaulding J."/>
            <person name="Stalker J."/>
            <person name="Stange-Thomann N."/>
            <person name="Stavropoulos S."/>
            <person name="Stone C."/>
            <person name="Strader C."/>
            <person name="Tesfaye S."/>
            <person name="Thomson T."/>
            <person name="Thoulutsang Y."/>
            <person name="Thoulutsang D."/>
            <person name="Topham K."/>
            <person name="Topping I."/>
            <person name="Tsamla T."/>
            <person name="Vassiliev H."/>
            <person name="Vo A."/>
            <person name="Wangchuk T."/>
            <person name="Wangdi T."/>
            <person name="Weiand M."/>
            <person name="Wilkinson J."/>
            <person name="Wilson A."/>
            <person name="Yadav S."/>
            <person name="Young G."/>
            <person name="Yu Q."/>
            <person name="Zembek L."/>
            <person name="Zhong D."/>
            <person name="Zimmer A."/>
            <person name="Zwirko Z."/>
            <person name="Jaffe D.B."/>
            <person name="Alvarez P."/>
            <person name="Brockman W."/>
            <person name="Butler J."/>
            <person name="Chin C."/>
            <person name="Gnerre S."/>
            <person name="Grabherr M."/>
            <person name="Kleber M."/>
            <person name="Mauceli E."/>
            <person name="MacCallum I."/>
        </authorList>
    </citation>
    <scope>NUCLEOTIDE SEQUENCE [LARGE SCALE GENOMIC DNA]</scope>
    <source>
        <strain evidence="3">Tucson 15287-2541.00</strain>
    </source>
</reference>
<dbReference type="Proteomes" id="UP000001070">
    <property type="component" value="Unassembled WGS sequence"/>
</dbReference>
<evidence type="ECO:0000313" key="3">
    <source>
        <dbReference type="Proteomes" id="UP000001070"/>
    </source>
</evidence>
<protein>
    <submittedName>
        <fullName evidence="2">GH19469</fullName>
    </submittedName>
</protein>
<dbReference type="EMBL" id="CH916369">
    <property type="protein sequence ID" value="EDV93706.1"/>
    <property type="molecule type" value="Genomic_DNA"/>
</dbReference>
<dbReference type="AlphaFoldDB" id="B4JGK9"/>
<gene>
    <name evidence="2" type="primary">Dgri\GH19469</name>
    <name evidence="2" type="ORF">Dgri_GH19469</name>
</gene>
<evidence type="ECO:0000256" key="1">
    <source>
        <dbReference type="SAM" id="Phobius"/>
    </source>
</evidence>
<keyword evidence="1" id="KW-1133">Transmembrane helix</keyword>
<dbReference type="HOGENOM" id="CLU_2815117_0_0_1"/>
<proteinExistence type="predicted"/>
<accession>B4JGK9</accession>